<comment type="caution">
    <text evidence="2">The sequence shown here is derived from an EMBL/GenBank/DDBJ whole genome shotgun (WGS) entry which is preliminary data.</text>
</comment>
<evidence type="ECO:0000313" key="3">
    <source>
        <dbReference type="Proteomes" id="UP000247612"/>
    </source>
</evidence>
<dbReference type="OrthoDB" id="9929941at2"/>
<dbReference type="AlphaFoldDB" id="A0A2V2FV90"/>
<dbReference type="Proteomes" id="UP000247612">
    <property type="component" value="Unassembled WGS sequence"/>
</dbReference>
<keyword evidence="1" id="KW-0472">Membrane</keyword>
<keyword evidence="1" id="KW-0812">Transmembrane</keyword>
<dbReference type="STRING" id="1034346.GCA_000313565_00876"/>
<dbReference type="GeneID" id="94440370"/>
<evidence type="ECO:0000313" key="2">
    <source>
        <dbReference type="EMBL" id="PXX74089.1"/>
    </source>
</evidence>
<protein>
    <submittedName>
        <fullName evidence="2">Uncharacterized protein</fullName>
    </submittedName>
</protein>
<gene>
    <name evidence="2" type="ORF">DES51_1268</name>
</gene>
<sequence length="127" mass="14225">MKKKLCLFVIWVIIGSGIEAAVNPIGSTWSGLGHLFVNYIVLLSLFPFGAGLILFYDETKKDEPIPCLILTILLLLLANASILLLWIIPNLFNLEFNLPLLSSFTQCYRYIPVLSFGAAYFASKIRK</sequence>
<evidence type="ECO:0000256" key="1">
    <source>
        <dbReference type="SAM" id="Phobius"/>
    </source>
</evidence>
<name>A0A2V2FV90_9FIRM</name>
<dbReference type="EMBL" id="QJKH01000026">
    <property type="protein sequence ID" value="PXX74089.1"/>
    <property type="molecule type" value="Genomic_DNA"/>
</dbReference>
<keyword evidence="3" id="KW-1185">Reference proteome</keyword>
<feature type="transmembrane region" description="Helical" evidence="1">
    <location>
        <begin position="68"/>
        <end position="88"/>
    </location>
</feature>
<keyword evidence="1" id="KW-1133">Transmembrane helix</keyword>
<proteinExistence type="predicted"/>
<feature type="transmembrane region" description="Helical" evidence="1">
    <location>
        <begin position="100"/>
        <end position="122"/>
    </location>
</feature>
<reference evidence="2 3" key="1">
    <citation type="submission" date="2018-05" db="EMBL/GenBank/DDBJ databases">
        <title>Genomic Encyclopedia of Type Strains, Phase IV (KMG-IV): sequencing the most valuable type-strain genomes for metagenomic binning, comparative biology and taxonomic classification.</title>
        <authorList>
            <person name="Goeker M."/>
        </authorList>
    </citation>
    <scope>NUCLEOTIDE SEQUENCE [LARGE SCALE GENOMIC DNA]</scope>
    <source>
        <strain evidence="2 3">JC118</strain>
    </source>
</reference>
<dbReference type="RefSeq" id="WP_022937189.1">
    <property type="nucleotide sequence ID" value="NZ_CABKRQ010000002.1"/>
</dbReference>
<accession>A0A2V2FV90</accession>
<feature type="transmembrane region" description="Helical" evidence="1">
    <location>
        <begin position="36"/>
        <end position="56"/>
    </location>
</feature>
<organism evidence="2 3">
    <name type="scientific">Dielma fastidiosa</name>
    <dbReference type="NCBI Taxonomy" id="1034346"/>
    <lineage>
        <taxon>Bacteria</taxon>
        <taxon>Bacillati</taxon>
        <taxon>Bacillota</taxon>
        <taxon>Erysipelotrichia</taxon>
        <taxon>Erysipelotrichales</taxon>
        <taxon>Erysipelotrichaceae</taxon>
        <taxon>Dielma</taxon>
    </lineage>
</organism>